<accession>A0A075P1R2</accession>
<dbReference type="InterPro" id="IPR034291">
    <property type="entry name" value="TMP_synthase"/>
</dbReference>
<keyword evidence="3" id="KW-0479">Metal-binding</keyword>
<dbReference type="GO" id="GO:0046872">
    <property type="term" value="F:metal ion binding"/>
    <property type="evidence" value="ECO:0007669"/>
    <property type="project" value="UniProtKB-KW"/>
</dbReference>
<evidence type="ECO:0000256" key="10">
    <source>
        <dbReference type="RuleBase" id="RU004253"/>
    </source>
</evidence>
<dbReference type="NCBIfam" id="TIGR00693">
    <property type="entry name" value="thiE"/>
    <property type="match status" value="1"/>
</dbReference>
<dbReference type="FunFam" id="3.20.20.70:FF:000064">
    <property type="entry name" value="Thiamine-phosphate synthase"/>
    <property type="match status" value="1"/>
</dbReference>
<evidence type="ECO:0000256" key="2">
    <source>
        <dbReference type="ARBA" id="ARBA00022679"/>
    </source>
</evidence>
<keyword evidence="4" id="KW-0460">Magnesium</keyword>
<dbReference type="InterPro" id="IPR013785">
    <property type="entry name" value="Aldolase_TIM"/>
</dbReference>
<dbReference type="Gene3D" id="3.20.20.70">
    <property type="entry name" value="Aldolase class I"/>
    <property type="match status" value="1"/>
</dbReference>
<dbReference type="InterPro" id="IPR029056">
    <property type="entry name" value="Ribokinase-like"/>
</dbReference>
<dbReference type="eggNOG" id="COG0352">
    <property type="taxonomic scope" value="Bacteria"/>
</dbReference>
<evidence type="ECO:0000313" key="14">
    <source>
        <dbReference type="Proteomes" id="UP000056090"/>
    </source>
</evidence>
<dbReference type="KEGG" id="aal:EP13_00535"/>
<dbReference type="Gene3D" id="3.40.1190.20">
    <property type="match status" value="1"/>
</dbReference>
<comment type="catalytic activity">
    <reaction evidence="8 9">
        <text>2-[(2R,5Z)-2-carboxy-4-methylthiazol-5(2H)-ylidene]ethyl phosphate + 4-amino-2-methyl-5-(diphosphooxymethyl)pyrimidine + 2 H(+) = thiamine phosphate + CO2 + diphosphate</text>
        <dbReference type="Rhea" id="RHEA:47844"/>
        <dbReference type="ChEBI" id="CHEBI:15378"/>
        <dbReference type="ChEBI" id="CHEBI:16526"/>
        <dbReference type="ChEBI" id="CHEBI:33019"/>
        <dbReference type="ChEBI" id="CHEBI:37575"/>
        <dbReference type="ChEBI" id="CHEBI:57841"/>
        <dbReference type="ChEBI" id="CHEBI:62899"/>
        <dbReference type="EC" id="2.5.1.3"/>
    </reaction>
</comment>
<dbReference type="InterPro" id="IPR036206">
    <property type="entry name" value="ThiamineP_synth_sf"/>
</dbReference>
<dbReference type="GO" id="GO:0009229">
    <property type="term" value="P:thiamine diphosphate biosynthetic process"/>
    <property type="evidence" value="ECO:0007669"/>
    <property type="project" value="UniProtKB-UniPathway"/>
</dbReference>
<evidence type="ECO:0000256" key="5">
    <source>
        <dbReference type="ARBA" id="ARBA00022977"/>
    </source>
</evidence>
<dbReference type="Pfam" id="PF08543">
    <property type="entry name" value="Phos_pyr_kin"/>
    <property type="match status" value="1"/>
</dbReference>
<dbReference type="eggNOG" id="COG0351">
    <property type="taxonomic scope" value="Bacteria"/>
</dbReference>
<evidence type="ECO:0000256" key="6">
    <source>
        <dbReference type="ARBA" id="ARBA00047334"/>
    </source>
</evidence>
<evidence type="ECO:0000313" key="13">
    <source>
        <dbReference type="EMBL" id="AIF97297.1"/>
    </source>
</evidence>
<dbReference type="InterPro" id="IPR022998">
    <property type="entry name" value="ThiamineP_synth_TenI"/>
</dbReference>
<dbReference type="GO" id="GO:0004789">
    <property type="term" value="F:thiamine-phosphate diphosphorylase activity"/>
    <property type="evidence" value="ECO:0007669"/>
    <property type="project" value="UniProtKB-EC"/>
</dbReference>
<keyword evidence="5 9" id="KW-0784">Thiamine biosynthesis</keyword>
<dbReference type="CDD" id="cd00564">
    <property type="entry name" value="TMP_TenI"/>
    <property type="match status" value="1"/>
</dbReference>
<dbReference type="Proteomes" id="UP000056090">
    <property type="component" value="Chromosome"/>
</dbReference>
<dbReference type="PANTHER" id="PTHR20858:SF17">
    <property type="entry name" value="HYDROXYMETHYLPYRIMIDINE_PHOSPHOMETHYLPYRIMIDINE KINASE THI20-RELATED"/>
    <property type="match status" value="1"/>
</dbReference>
<gene>
    <name evidence="13" type="ORF">EP13_00535</name>
</gene>
<comment type="pathway">
    <text evidence="1 10">Cofactor biosynthesis; thiamine diphosphate biosynthesis; thiamine phosphate from 4-amino-2-methyl-5-diphosphomethylpyrimidine and 4-methyl-5-(2-phosphoethyl)-thiazole: step 1/1.</text>
</comment>
<evidence type="ECO:0000256" key="4">
    <source>
        <dbReference type="ARBA" id="ARBA00022842"/>
    </source>
</evidence>
<evidence type="ECO:0000256" key="7">
    <source>
        <dbReference type="ARBA" id="ARBA00047851"/>
    </source>
</evidence>
<dbReference type="RefSeq" id="WP_044055480.1">
    <property type="nucleotide sequence ID" value="NZ_CBCSKJ010000005.1"/>
</dbReference>
<dbReference type="EC" id="2.5.1.3" evidence="9"/>
<evidence type="ECO:0000259" key="11">
    <source>
        <dbReference type="Pfam" id="PF02581"/>
    </source>
</evidence>
<feature type="domain" description="Thiamine phosphate synthase/TenI" evidence="11">
    <location>
        <begin position="321"/>
        <end position="497"/>
    </location>
</feature>
<dbReference type="PANTHER" id="PTHR20858">
    <property type="entry name" value="PHOSPHOMETHYLPYRIMIDINE KINASE"/>
    <property type="match status" value="1"/>
</dbReference>
<evidence type="ECO:0000256" key="9">
    <source>
        <dbReference type="RuleBase" id="RU003826"/>
    </source>
</evidence>
<evidence type="ECO:0000256" key="8">
    <source>
        <dbReference type="ARBA" id="ARBA00047883"/>
    </source>
</evidence>
<keyword evidence="2 9" id="KW-0808">Transferase</keyword>
<evidence type="ECO:0000259" key="12">
    <source>
        <dbReference type="Pfam" id="PF08543"/>
    </source>
</evidence>
<dbReference type="GeneID" id="78253433"/>
<organism evidence="13 14">
    <name type="scientific">Alteromonas australica</name>
    <dbReference type="NCBI Taxonomy" id="589873"/>
    <lineage>
        <taxon>Bacteria</taxon>
        <taxon>Pseudomonadati</taxon>
        <taxon>Pseudomonadota</taxon>
        <taxon>Gammaproteobacteria</taxon>
        <taxon>Alteromonadales</taxon>
        <taxon>Alteromonadaceae</taxon>
        <taxon>Alteromonas/Salinimonas group</taxon>
        <taxon>Alteromonas</taxon>
    </lineage>
</organism>
<comment type="catalytic activity">
    <reaction evidence="6 9">
        <text>4-methyl-5-(2-phosphooxyethyl)-thiazole + 4-amino-2-methyl-5-(diphosphooxymethyl)pyrimidine + H(+) = thiamine phosphate + diphosphate</text>
        <dbReference type="Rhea" id="RHEA:22328"/>
        <dbReference type="ChEBI" id="CHEBI:15378"/>
        <dbReference type="ChEBI" id="CHEBI:33019"/>
        <dbReference type="ChEBI" id="CHEBI:37575"/>
        <dbReference type="ChEBI" id="CHEBI:57841"/>
        <dbReference type="ChEBI" id="CHEBI:58296"/>
        <dbReference type="EC" id="2.5.1.3"/>
    </reaction>
</comment>
<dbReference type="GO" id="GO:0005829">
    <property type="term" value="C:cytosol"/>
    <property type="evidence" value="ECO:0007669"/>
    <property type="project" value="TreeGrafter"/>
</dbReference>
<keyword evidence="14" id="KW-1185">Reference proteome</keyword>
<sequence length="518" mass="55759">MTQPVIWCIGGIDSSGGAGVTRDALTLADLHLHACVITTQITVQSNTRMLDSHIVSPSVINEQWLLLENELPPRAIKISAIANDEQALVLCARIDSLNKPKPFIVWDPVLCSTSGGKLTQLSTPVVQLLLKVVDVVTPNIDELSALTGMPISDNQSKRDAIAALLALGANAVLAKGGHATWQSDAIDTFKTNTIEYEFSQPRAHQSAPSEVSRLRGTGCMQASALAAFIVKGYAIDDALTLANAYVMQVRTALRDHALSNEATLDSARSDAYFAKPVGFPAQQSAFPQVFFAPNDPVKWQDNTGFAPLSETNLGIYPVVDHVDWIAKLLPTGVRIIQLRIKLSPEKKNLDQHMANISQQIKAAVALTKGTKCQLFINDFWQLAIKHGAYGVHLGQEDLATADLQAIKTAGLRLGVSTHGFAELQRVKMLKPSYIALGHIFPTATKDMPSQPQGITRLQQYVDLYDDIPTVAIGGINLSRVNAVANTGVNSIAVVTAITQADNPIASFHALAEEAGFVK</sequence>
<evidence type="ECO:0000256" key="1">
    <source>
        <dbReference type="ARBA" id="ARBA00005165"/>
    </source>
</evidence>
<protein>
    <recommendedName>
        <fullName evidence="9">Thiamine-phosphate synthase</fullName>
        <ecNumber evidence="9">2.5.1.3</ecNumber>
    </recommendedName>
    <alternativeName>
        <fullName evidence="9">Thiamine-phosphate pyrophosphorylase</fullName>
    </alternativeName>
</protein>
<proteinExistence type="inferred from homology"/>
<dbReference type="GO" id="GO:0008972">
    <property type="term" value="F:phosphomethylpyrimidine kinase activity"/>
    <property type="evidence" value="ECO:0007669"/>
    <property type="project" value="TreeGrafter"/>
</dbReference>
<comment type="catalytic activity">
    <reaction evidence="7 9">
        <text>2-(2-carboxy-4-methylthiazol-5-yl)ethyl phosphate + 4-amino-2-methyl-5-(diphosphooxymethyl)pyrimidine + 2 H(+) = thiamine phosphate + CO2 + diphosphate</text>
        <dbReference type="Rhea" id="RHEA:47848"/>
        <dbReference type="ChEBI" id="CHEBI:15378"/>
        <dbReference type="ChEBI" id="CHEBI:16526"/>
        <dbReference type="ChEBI" id="CHEBI:33019"/>
        <dbReference type="ChEBI" id="CHEBI:37575"/>
        <dbReference type="ChEBI" id="CHEBI:57841"/>
        <dbReference type="ChEBI" id="CHEBI:62890"/>
        <dbReference type="EC" id="2.5.1.3"/>
    </reaction>
</comment>
<dbReference type="NCBIfam" id="NF002904">
    <property type="entry name" value="PRK03512.1"/>
    <property type="match status" value="1"/>
</dbReference>
<dbReference type="GO" id="GO:0009228">
    <property type="term" value="P:thiamine biosynthetic process"/>
    <property type="evidence" value="ECO:0007669"/>
    <property type="project" value="UniProtKB-KW"/>
</dbReference>
<dbReference type="EMBL" id="CP008849">
    <property type="protein sequence ID" value="AIF97297.1"/>
    <property type="molecule type" value="Genomic_DNA"/>
</dbReference>
<dbReference type="InterPro" id="IPR013749">
    <property type="entry name" value="PM/HMP-P_kinase-1"/>
</dbReference>
<dbReference type="SUPFAM" id="SSF51391">
    <property type="entry name" value="Thiamin phosphate synthase"/>
    <property type="match status" value="1"/>
</dbReference>
<name>A0A075P1R2_9ALTE</name>
<dbReference type="UniPathway" id="UPA00060">
    <property type="reaction ID" value="UER00138"/>
</dbReference>
<dbReference type="SUPFAM" id="SSF53613">
    <property type="entry name" value="Ribokinase-like"/>
    <property type="match status" value="1"/>
</dbReference>
<dbReference type="Pfam" id="PF02581">
    <property type="entry name" value="TMP-TENI"/>
    <property type="match status" value="1"/>
</dbReference>
<feature type="domain" description="Pyridoxamine kinase/Phosphomethylpyrimidine kinase" evidence="12">
    <location>
        <begin position="13"/>
        <end position="248"/>
    </location>
</feature>
<dbReference type="GO" id="GO:0008902">
    <property type="term" value="F:hydroxymethylpyrimidine kinase activity"/>
    <property type="evidence" value="ECO:0007669"/>
    <property type="project" value="TreeGrafter"/>
</dbReference>
<reference evidence="13 14" key="1">
    <citation type="submission" date="2014-06" db="EMBL/GenBank/DDBJ databases">
        <title>Genomes of Alteromonas australica, a world apart.</title>
        <authorList>
            <person name="Gonzaga A."/>
            <person name="Lopez-Perez M."/>
            <person name="Rodriguez-Valera F."/>
        </authorList>
    </citation>
    <scope>NUCLEOTIDE SEQUENCE [LARGE SCALE GENOMIC DNA]</scope>
    <source>
        <strain evidence="13 14">H 17</strain>
    </source>
</reference>
<evidence type="ECO:0000256" key="3">
    <source>
        <dbReference type="ARBA" id="ARBA00022723"/>
    </source>
</evidence>
<dbReference type="AlphaFoldDB" id="A0A075P1R2"/>
<comment type="similarity">
    <text evidence="9">Belongs to the thiamine-phosphate synthase family.</text>
</comment>